<evidence type="ECO:0000313" key="5">
    <source>
        <dbReference type="Proteomes" id="UP000013909"/>
    </source>
</evidence>
<dbReference type="OrthoDB" id="1489257at2"/>
<protein>
    <recommendedName>
        <fullName evidence="3">PNPLA domain-containing protein</fullName>
    </recommendedName>
</protein>
<gene>
    <name evidence="4" type="ORF">ADIS_4115</name>
</gene>
<feature type="short sequence motif" description="GXSXG" evidence="2">
    <location>
        <begin position="36"/>
        <end position="40"/>
    </location>
</feature>
<organism evidence="4 5">
    <name type="scientific">Lunatimonas lonarensis</name>
    <dbReference type="NCBI Taxonomy" id="1232681"/>
    <lineage>
        <taxon>Bacteria</taxon>
        <taxon>Pseudomonadati</taxon>
        <taxon>Bacteroidota</taxon>
        <taxon>Cytophagia</taxon>
        <taxon>Cytophagales</taxon>
        <taxon>Cyclobacteriaceae</taxon>
    </lineage>
</organism>
<keyword evidence="2" id="KW-0378">Hydrolase</keyword>
<feature type="short sequence motif" description="DGA/G" evidence="2">
    <location>
        <begin position="182"/>
        <end position="184"/>
    </location>
</feature>
<dbReference type="RefSeq" id="WP_010856242.1">
    <property type="nucleotide sequence ID" value="NZ_AQHR01000107.1"/>
</dbReference>
<dbReference type="GO" id="GO:0016042">
    <property type="term" value="P:lipid catabolic process"/>
    <property type="evidence" value="ECO:0007669"/>
    <property type="project" value="UniProtKB-UniRule"/>
</dbReference>
<keyword evidence="5" id="KW-1185">Reference proteome</keyword>
<sequence length="301" mass="34067">MRALVISGGGSKGAFAGGVAEFLIRECRHDYRLFLGTSTGSLLVPLLSIGEIEKIKGIYTSVTQNQIFDISPFYIVQENGEPRIRINHINTVRMFIKGRKTFGESLALLELIKKIMTPEDFARMQANEANVYVTVSNLTTNRVEYKSLKECSYLDFCEWIWASSNLVPFMSLLEKNGCQYADGGFADIVPISEAIYRGAKEIDVIVLKSNQPRGKKDNVKNALELMTRTFDFMLDQISADDIKIGKLEGGRRKVDLNFYYPPTVLTENSLIFDPKQMKRWWQEGYDFAKAHNPVCKCLEVG</sequence>
<dbReference type="SUPFAM" id="SSF52151">
    <property type="entry name" value="FabD/lysophospholipase-like"/>
    <property type="match status" value="1"/>
</dbReference>
<dbReference type="GO" id="GO:0016787">
    <property type="term" value="F:hydrolase activity"/>
    <property type="evidence" value="ECO:0007669"/>
    <property type="project" value="UniProtKB-UniRule"/>
</dbReference>
<comment type="caution">
    <text evidence="4">The sequence shown here is derived from an EMBL/GenBank/DDBJ whole genome shotgun (WGS) entry which is preliminary data.</text>
</comment>
<feature type="active site" description="Nucleophile" evidence="2">
    <location>
        <position position="38"/>
    </location>
</feature>
<proteinExistence type="predicted"/>
<dbReference type="STRING" id="1232681.ADIS_4115"/>
<dbReference type="Proteomes" id="UP000013909">
    <property type="component" value="Unassembled WGS sequence"/>
</dbReference>
<dbReference type="AlphaFoldDB" id="R7ZMT2"/>
<keyword evidence="1 2" id="KW-0443">Lipid metabolism</keyword>
<dbReference type="InterPro" id="IPR002641">
    <property type="entry name" value="PNPLA_dom"/>
</dbReference>
<dbReference type="Pfam" id="PF01734">
    <property type="entry name" value="Patatin"/>
    <property type="match status" value="1"/>
</dbReference>
<feature type="domain" description="PNPLA" evidence="3">
    <location>
        <begin position="4"/>
        <end position="195"/>
    </location>
</feature>
<evidence type="ECO:0000256" key="2">
    <source>
        <dbReference type="PROSITE-ProRule" id="PRU01161"/>
    </source>
</evidence>
<evidence type="ECO:0000256" key="1">
    <source>
        <dbReference type="ARBA" id="ARBA00023098"/>
    </source>
</evidence>
<feature type="short sequence motif" description="GXGXXG" evidence="2">
    <location>
        <begin position="8"/>
        <end position="13"/>
    </location>
</feature>
<evidence type="ECO:0000313" key="4">
    <source>
        <dbReference type="EMBL" id="EON75411.1"/>
    </source>
</evidence>
<keyword evidence="2" id="KW-0442">Lipid degradation</keyword>
<accession>R7ZMT2</accession>
<dbReference type="Gene3D" id="3.40.1090.10">
    <property type="entry name" value="Cytosolic phospholipase A2 catalytic domain"/>
    <property type="match status" value="1"/>
</dbReference>
<feature type="active site" description="Proton acceptor" evidence="2">
    <location>
        <position position="182"/>
    </location>
</feature>
<dbReference type="InterPro" id="IPR016035">
    <property type="entry name" value="Acyl_Trfase/lysoPLipase"/>
</dbReference>
<dbReference type="PROSITE" id="PS51635">
    <property type="entry name" value="PNPLA"/>
    <property type="match status" value="1"/>
</dbReference>
<reference evidence="4 5" key="1">
    <citation type="submission" date="2013-02" db="EMBL/GenBank/DDBJ databases">
        <title>A novel strain isolated from Lonar lake, Maharashtra, India.</title>
        <authorList>
            <person name="Singh A."/>
        </authorList>
    </citation>
    <scope>NUCLEOTIDE SEQUENCE [LARGE SCALE GENOMIC DNA]</scope>
    <source>
        <strain evidence="4 5">AK24</strain>
    </source>
</reference>
<evidence type="ECO:0000259" key="3">
    <source>
        <dbReference type="PROSITE" id="PS51635"/>
    </source>
</evidence>
<name>R7ZMT2_9BACT</name>
<dbReference type="EMBL" id="AQHR01000107">
    <property type="protein sequence ID" value="EON75411.1"/>
    <property type="molecule type" value="Genomic_DNA"/>
</dbReference>